<keyword evidence="20" id="KW-1185">Reference proteome</keyword>
<dbReference type="PANTHER" id="PTHR33353:SF13">
    <property type="entry name" value="ENDOGLUCANASE II"/>
    <property type="match status" value="1"/>
</dbReference>
<evidence type="ECO:0000256" key="5">
    <source>
        <dbReference type="ARBA" id="ARBA00022729"/>
    </source>
</evidence>
<feature type="compositionally biased region" description="Pro residues" evidence="16">
    <location>
        <begin position="258"/>
        <end position="273"/>
    </location>
</feature>
<dbReference type="Pfam" id="PF03443">
    <property type="entry name" value="AA9"/>
    <property type="match status" value="1"/>
</dbReference>
<dbReference type="AlphaFoldDB" id="A0AA37UPN9"/>
<comment type="subcellular location">
    <subcellularLocation>
        <location evidence="2">Secreted</location>
    </subcellularLocation>
</comment>
<dbReference type="GO" id="GO:0030248">
    <property type="term" value="F:cellulose binding"/>
    <property type="evidence" value="ECO:0007669"/>
    <property type="project" value="InterPro"/>
</dbReference>
<evidence type="ECO:0000256" key="13">
    <source>
        <dbReference type="ARBA" id="ARBA00044502"/>
    </source>
</evidence>
<evidence type="ECO:0000256" key="10">
    <source>
        <dbReference type="ARBA" id="ARBA00023157"/>
    </source>
</evidence>
<feature type="domain" description="CBM1" evidence="18">
    <location>
        <begin position="278"/>
        <end position="313"/>
    </location>
</feature>
<evidence type="ECO:0000256" key="17">
    <source>
        <dbReference type="SAM" id="SignalP"/>
    </source>
</evidence>
<organism evidence="19 20">
    <name type="scientific">Colletotrichum spaethianum</name>
    <dbReference type="NCBI Taxonomy" id="700344"/>
    <lineage>
        <taxon>Eukaryota</taxon>
        <taxon>Fungi</taxon>
        <taxon>Dikarya</taxon>
        <taxon>Ascomycota</taxon>
        <taxon>Pezizomycotina</taxon>
        <taxon>Sordariomycetes</taxon>
        <taxon>Hypocreomycetidae</taxon>
        <taxon>Glomerellales</taxon>
        <taxon>Glomerellaceae</taxon>
        <taxon>Colletotrichum</taxon>
        <taxon>Colletotrichum spaethianum species complex</taxon>
    </lineage>
</organism>
<dbReference type="SUPFAM" id="SSF57180">
    <property type="entry name" value="Cellulose-binding domain"/>
    <property type="match status" value="1"/>
</dbReference>
<keyword evidence="4" id="KW-0479">Metal-binding</keyword>
<dbReference type="InterPro" id="IPR005103">
    <property type="entry name" value="AA9_LPMO"/>
</dbReference>
<comment type="catalytic activity">
    <reaction evidence="14">
        <text>[(1-&gt;4)-beta-D-glucosyl]n+m + reduced acceptor + O2 = 4-dehydro-beta-D-glucosyl-[(1-&gt;4)-beta-D-glucosyl]n-1 + [(1-&gt;4)-beta-D-glucosyl]m + acceptor + H2O.</text>
        <dbReference type="EC" id="1.14.99.56"/>
    </reaction>
</comment>
<evidence type="ECO:0000256" key="12">
    <source>
        <dbReference type="ARBA" id="ARBA00023326"/>
    </source>
</evidence>
<feature type="chain" id="PRO_5041240735" description="lytic cellulose monooxygenase (C4-dehydrogenating)" evidence="17">
    <location>
        <begin position="17"/>
        <end position="314"/>
    </location>
</feature>
<name>A0AA37UPN9_9PEZI</name>
<evidence type="ECO:0000256" key="8">
    <source>
        <dbReference type="ARBA" id="ARBA00023008"/>
    </source>
</evidence>
<proteinExistence type="inferred from homology"/>
<keyword evidence="11" id="KW-0119">Carbohydrate metabolism</keyword>
<keyword evidence="9" id="KW-0503">Monooxygenase</keyword>
<dbReference type="GO" id="GO:0046872">
    <property type="term" value="F:metal ion binding"/>
    <property type="evidence" value="ECO:0007669"/>
    <property type="project" value="UniProtKB-KW"/>
</dbReference>
<sequence>MKISAIILSLAATVSGHAIFQKLSVNGVDQGSLKGIRAPSSNNPIQNVNDGGFACNNNIQHKDSNVISVPAGAKVGAWWGHVIGGAQGGNDPDHPIAASHKGNGHDPIRPIIVYLAKVDNAASTGTSGLKWFKVAEAGLSGSTWAVDTMISNGGWHYFTLPSCVAPGDYLLRVELIALHGASVQGEAQFYMECAQIRVTGSGNKVGSEFVSFPGAYAASHPGILVSIYDNTGKPTNGGRAYSIPGPAIITCSGGGSNLPPPASNPSPSIPPPSNSGGSTAPLYGQCGGQGWAGATTCASGSCKATNEYYSQCLP</sequence>
<evidence type="ECO:0000313" key="20">
    <source>
        <dbReference type="Proteomes" id="UP001055115"/>
    </source>
</evidence>
<feature type="region of interest" description="Disordered" evidence="16">
    <location>
        <begin position="254"/>
        <end position="280"/>
    </location>
</feature>
<feature type="signal peptide" evidence="17">
    <location>
        <begin position="1"/>
        <end position="16"/>
    </location>
</feature>
<keyword evidence="3" id="KW-0964">Secreted</keyword>
<evidence type="ECO:0000256" key="14">
    <source>
        <dbReference type="ARBA" id="ARBA00045077"/>
    </source>
</evidence>
<keyword evidence="8" id="KW-0186">Copper</keyword>
<evidence type="ECO:0000256" key="6">
    <source>
        <dbReference type="ARBA" id="ARBA00023001"/>
    </source>
</evidence>
<dbReference type="RefSeq" id="XP_049133515.1">
    <property type="nucleotide sequence ID" value="XM_049277558.1"/>
</dbReference>
<dbReference type="InterPro" id="IPR035971">
    <property type="entry name" value="CBD_sf"/>
</dbReference>
<evidence type="ECO:0000256" key="4">
    <source>
        <dbReference type="ARBA" id="ARBA00022723"/>
    </source>
</evidence>
<keyword evidence="7" id="KW-0560">Oxidoreductase</keyword>
<dbReference type="CDD" id="cd21175">
    <property type="entry name" value="LPMO_AA9"/>
    <property type="match status" value="1"/>
</dbReference>
<dbReference type="GeneID" id="73332148"/>
<evidence type="ECO:0000256" key="15">
    <source>
        <dbReference type="ARBA" id="ARBA00047174"/>
    </source>
</evidence>
<dbReference type="GO" id="GO:0004497">
    <property type="term" value="F:monooxygenase activity"/>
    <property type="evidence" value="ECO:0007669"/>
    <property type="project" value="UniProtKB-KW"/>
</dbReference>
<dbReference type="Proteomes" id="UP001055115">
    <property type="component" value="Unassembled WGS sequence"/>
</dbReference>
<evidence type="ECO:0000259" key="18">
    <source>
        <dbReference type="PROSITE" id="PS51164"/>
    </source>
</evidence>
<evidence type="ECO:0000256" key="9">
    <source>
        <dbReference type="ARBA" id="ARBA00023033"/>
    </source>
</evidence>
<evidence type="ECO:0000313" key="19">
    <source>
        <dbReference type="EMBL" id="GKT51165.1"/>
    </source>
</evidence>
<dbReference type="SMART" id="SM00236">
    <property type="entry name" value="fCBD"/>
    <property type="match status" value="1"/>
</dbReference>
<keyword evidence="6" id="KW-0136">Cellulose degradation</keyword>
<comment type="caution">
    <text evidence="19">The sequence shown here is derived from an EMBL/GenBank/DDBJ whole genome shotgun (WGS) entry which is preliminary data.</text>
</comment>
<dbReference type="GO" id="GO:0005576">
    <property type="term" value="C:extracellular region"/>
    <property type="evidence" value="ECO:0007669"/>
    <property type="project" value="UniProtKB-SubCell"/>
</dbReference>
<protein>
    <recommendedName>
        <fullName evidence="15">lytic cellulose monooxygenase (C4-dehydrogenating)</fullName>
        <ecNumber evidence="15">1.14.99.56</ecNumber>
    </recommendedName>
</protein>
<evidence type="ECO:0000256" key="16">
    <source>
        <dbReference type="SAM" id="MobiDB-lite"/>
    </source>
</evidence>
<dbReference type="PROSITE" id="PS51164">
    <property type="entry name" value="CBM1_2"/>
    <property type="match status" value="1"/>
</dbReference>
<keyword evidence="10" id="KW-1015">Disulfide bond</keyword>
<dbReference type="PROSITE" id="PS00562">
    <property type="entry name" value="CBM1_1"/>
    <property type="match status" value="1"/>
</dbReference>
<accession>A0AA37UPN9</accession>
<dbReference type="PANTHER" id="PTHR33353">
    <property type="entry name" value="PUTATIVE (AFU_ORTHOLOGUE AFUA_1G12560)-RELATED"/>
    <property type="match status" value="1"/>
</dbReference>
<dbReference type="InterPro" id="IPR000254">
    <property type="entry name" value="CBD"/>
</dbReference>
<evidence type="ECO:0000256" key="2">
    <source>
        <dbReference type="ARBA" id="ARBA00004613"/>
    </source>
</evidence>
<gene>
    <name evidence="19" type="ORF">ColSpa_11346</name>
</gene>
<dbReference type="EMBL" id="BQXU01000045">
    <property type="protein sequence ID" value="GKT51165.1"/>
    <property type="molecule type" value="Genomic_DNA"/>
</dbReference>
<dbReference type="EC" id="1.14.99.56" evidence="15"/>
<evidence type="ECO:0000256" key="3">
    <source>
        <dbReference type="ARBA" id="ARBA00022525"/>
    </source>
</evidence>
<evidence type="ECO:0000256" key="7">
    <source>
        <dbReference type="ARBA" id="ARBA00023002"/>
    </source>
</evidence>
<dbReference type="Pfam" id="PF00734">
    <property type="entry name" value="CBM_1"/>
    <property type="match status" value="1"/>
</dbReference>
<comment type="similarity">
    <text evidence="13">Belongs to the polysaccharide monooxygenase AA9 family.</text>
</comment>
<keyword evidence="12" id="KW-0624">Polysaccharide degradation</keyword>
<dbReference type="GO" id="GO:0030245">
    <property type="term" value="P:cellulose catabolic process"/>
    <property type="evidence" value="ECO:0007669"/>
    <property type="project" value="UniProtKB-KW"/>
</dbReference>
<reference evidence="19 20" key="1">
    <citation type="submission" date="2022-03" db="EMBL/GenBank/DDBJ databases">
        <title>Genome data of Colletotrichum spp.</title>
        <authorList>
            <person name="Utami Y.D."/>
            <person name="Hiruma K."/>
        </authorList>
    </citation>
    <scope>NUCLEOTIDE SEQUENCE [LARGE SCALE GENOMIC DNA]</scope>
    <source>
        <strain evidence="19 20">MAFF 239500</strain>
    </source>
</reference>
<keyword evidence="5 17" id="KW-0732">Signal</keyword>
<evidence type="ECO:0000256" key="11">
    <source>
        <dbReference type="ARBA" id="ARBA00023277"/>
    </source>
</evidence>
<dbReference type="InterPro" id="IPR049892">
    <property type="entry name" value="AA9"/>
</dbReference>
<comment type="cofactor">
    <cofactor evidence="1">
        <name>Cu(2+)</name>
        <dbReference type="ChEBI" id="CHEBI:29036"/>
    </cofactor>
</comment>
<dbReference type="Gene3D" id="2.70.50.70">
    <property type="match status" value="1"/>
</dbReference>
<evidence type="ECO:0000256" key="1">
    <source>
        <dbReference type="ARBA" id="ARBA00001973"/>
    </source>
</evidence>